<organism evidence="1 2">
    <name type="scientific">Tritrichomonas musculus</name>
    <dbReference type="NCBI Taxonomy" id="1915356"/>
    <lineage>
        <taxon>Eukaryota</taxon>
        <taxon>Metamonada</taxon>
        <taxon>Parabasalia</taxon>
        <taxon>Tritrichomonadida</taxon>
        <taxon>Tritrichomonadidae</taxon>
        <taxon>Tritrichomonas</taxon>
    </lineage>
</organism>
<evidence type="ECO:0000313" key="2">
    <source>
        <dbReference type="Proteomes" id="UP001470230"/>
    </source>
</evidence>
<reference evidence="1 2" key="1">
    <citation type="submission" date="2024-04" db="EMBL/GenBank/DDBJ databases">
        <title>Tritrichomonas musculus Genome.</title>
        <authorList>
            <person name="Alves-Ferreira E."/>
            <person name="Grigg M."/>
            <person name="Lorenzi H."/>
            <person name="Galac M."/>
        </authorList>
    </citation>
    <scope>NUCLEOTIDE SEQUENCE [LARGE SCALE GENOMIC DNA]</scope>
    <source>
        <strain evidence="1 2">EAF2021</strain>
    </source>
</reference>
<dbReference type="EMBL" id="JAPFFF010000048">
    <property type="protein sequence ID" value="KAK8840131.1"/>
    <property type="molecule type" value="Genomic_DNA"/>
</dbReference>
<sequence length="82" mass="9720">MFSPSRDHSSIIKEYKKYGKLRQAPHRPYLISDDEVEDVKNQKLNMDDYPSIEDISIYLSLKFNKCPSRNTIKKMIKERIQG</sequence>
<evidence type="ECO:0000313" key="1">
    <source>
        <dbReference type="EMBL" id="KAK8840131.1"/>
    </source>
</evidence>
<dbReference type="Proteomes" id="UP001470230">
    <property type="component" value="Unassembled WGS sequence"/>
</dbReference>
<gene>
    <name evidence="1" type="ORF">M9Y10_031069</name>
</gene>
<protein>
    <submittedName>
        <fullName evidence="1">Uncharacterized protein</fullName>
    </submittedName>
</protein>
<accession>A0ABR2H1U8</accession>
<proteinExistence type="predicted"/>
<keyword evidence="2" id="KW-1185">Reference proteome</keyword>
<name>A0ABR2H1U8_9EUKA</name>
<comment type="caution">
    <text evidence="1">The sequence shown here is derived from an EMBL/GenBank/DDBJ whole genome shotgun (WGS) entry which is preliminary data.</text>
</comment>